<dbReference type="Pfam" id="PF05729">
    <property type="entry name" value="NACHT"/>
    <property type="match status" value="1"/>
</dbReference>
<dbReference type="RefSeq" id="WP_379033108.1">
    <property type="nucleotide sequence ID" value="NZ_JBHTLN010000001.1"/>
</dbReference>
<evidence type="ECO:0000259" key="1">
    <source>
        <dbReference type="PROSITE" id="PS50837"/>
    </source>
</evidence>
<name>A0ABW3PAH1_9PROT</name>
<protein>
    <submittedName>
        <fullName evidence="2">NACHT domain-containing protein</fullName>
    </submittedName>
</protein>
<dbReference type="InterPro" id="IPR011989">
    <property type="entry name" value="ARM-like"/>
</dbReference>
<comment type="caution">
    <text evidence="2">The sequence shown here is derived from an EMBL/GenBank/DDBJ whole genome shotgun (WGS) entry which is preliminary data.</text>
</comment>
<dbReference type="SUPFAM" id="SSF48371">
    <property type="entry name" value="ARM repeat"/>
    <property type="match status" value="1"/>
</dbReference>
<proteinExistence type="predicted"/>
<accession>A0ABW3PAH1</accession>
<dbReference type="PANTHER" id="PTHR46844:SF1">
    <property type="entry name" value="SLR5058 PROTEIN"/>
    <property type="match status" value="1"/>
</dbReference>
<dbReference type="PROSITE" id="PS50837">
    <property type="entry name" value="NACHT"/>
    <property type="match status" value="1"/>
</dbReference>
<dbReference type="PANTHER" id="PTHR46844">
    <property type="entry name" value="SLR5058 PROTEIN"/>
    <property type="match status" value="1"/>
</dbReference>
<dbReference type="Gene3D" id="3.40.50.300">
    <property type="entry name" value="P-loop containing nucleotide triphosphate hydrolases"/>
    <property type="match status" value="1"/>
</dbReference>
<organism evidence="2 3">
    <name type="scientific">Methylophilus flavus</name>
    <dbReference type="NCBI Taxonomy" id="640084"/>
    <lineage>
        <taxon>Bacteria</taxon>
        <taxon>Pseudomonadati</taxon>
        <taxon>Pseudomonadota</taxon>
        <taxon>Betaproteobacteria</taxon>
        <taxon>Nitrosomonadales</taxon>
        <taxon>Methylophilaceae</taxon>
        <taxon>Methylophilus</taxon>
    </lineage>
</organism>
<dbReference type="Gene3D" id="1.25.10.10">
    <property type="entry name" value="Leucine-rich Repeat Variant"/>
    <property type="match status" value="1"/>
</dbReference>
<evidence type="ECO:0000313" key="3">
    <source>
        <dbReference type="Proteomes" id="UP001597206"/>
    </source>
</evidence>
<sequence length="1638" mass="185442">MVGEIPVWLDCPPDDGAPNPPVETRTQGLPFNDLSWQNFERLTLRLIRLDNTIADCEIYGTPGQNQSGIDILATPKTGSAKKICYQCKKVETFKAIDIKYAIDQFLDGIWVNKTEEFVLCTTCPIETTQNVKEISYQRDRLAAKGIRFKIWDGAESGRLSEKLKRLPELVDDFFGRSWVEVFNGKDAAKLLGDRLDTGDLIYLRARLKSLYTVLFNQHDPGLRTVGHAPNYLQRYVLADILTQAKVAPPRVESSEKSIPLSPQSQGNLLESGQAISASSISSIYESRRNVFGWINEQKNCVVLGDAGYGKSALLRHIALAMLGQEDGLRGHLGESKLKLLPVWMSFPAFAAAIERKHSTSVQDHFREWIHQNGFDEVGEMFERSLRNSKLLLLVDGLDEATTQSQAQQALDRVAAFAEAVGAEVICTSRPMGFNSLGVPSSWTNAQLAALSDHQISEFSSRWFALTEGEFVDANNFGEVRQRVQGRAEAFLGAVRANGRTHQLARIPLLCQTLIELFRTKPRLPDERQAIYSLIIELLLTSHPDARARAAGTAITLETLGLNLRDIREILIRLAWDMQFEGRVVVESVQHLEHVCMIYLMDEDNGLGLNKGEAKRRSQKIINALFMQFGVLVEKAPNELGFVHLSIQEFLTADAVCRKPEQDQFKWISDIWMQPRWRECLINWFGIQGAQGKKVFIGQAANKIAELGSHGEYERMQALQLRAALVCADLGFPINEARKIILEIIDDLQKSPFIEHRVALAKELTIGALSYGVREECSAFISKFSIGRNSHERASIFSALGTWKPSDDLRVTLLQGLRDEEFVCRLEASKAIAKVFAQSDEMAKTLVDLALYEVRPEVRASALRALGLSKSWTKNAVICALANRESNVAELIFETIRIRIENQLHDEDDLKRMLRLVASETIDYWQKEEFYNVLFEGWSKLPILKEILIKAVNEGRSWTLDDQARFSFLIRAYPGDQAVADVLLYRFKNQKIHFTANPFKIWPLLSTNFRNHPTLTPILRELIEEQISEYSKTAWHPDTVGVFMAVGDDLARKDLIDCYENIEVDGVSRYWIANALSVGWPNDEVVKQTFERWAHSSIELATPIAQFSGKLFEDVHAQRNWLENIIKNAKSRVVQWAYYEIIDKFPDRATWELTSECLKKIKLWYLSKVNIQAKLAAIAPTELESQALFETSLIERNGPPVSSWAASVEHIPRFRSMLLTVAVPASVEVRMAIVSVLRDRVADYENLLRLTPHYLIEESNAVRSTVLLALAQAGRSNENYRPLLEGTFATELDSTGPYHASRTLSAVAGLLELGSASLIVEHFKKTKTTNWASQLINRYHSDPVALNGIVRHWDELLPLLEKHQISTELPFEEIIADGYGRVLEESPSLKKSLDEHLIAEMENWISDEHFINLLSRKFPQSDLLRIILIQSLERGYSRAIVGRKVMRLLVLHFRENRTVLEHISTVLINNRKFYPKHSDGVLGYMVAGWRDSDCIPIISAHLPDDLNSLGFRDRLLILTARGDKAAAELCVRELLNEPLEDWSYNDDINIIREWAAEASTLEVLQEWIKSKNPNLSMTAISILNEQGKVSQDLLESLREQFNQFFNQKITPPDGIDVVFGKSRGWFNTAYSALLHTVEG</sequence>
<gene>
    <name evidence="2" type="ORF">ACFQ2T_08515</name>
</gene>
<dbReference type="InterPro" id="IPR016024">
    <property type="entry name" value="ARM-type_fold"/>
</dbReference>
<evidence type="ECO:0000313" key="2">
    <source>
        <dbReference type="EMBL" id="MFD1122542.1"/>
    </source>
</evidence>
<dbReference type="SUPFAM" id="SSF52540">
    <property type="entry name" value="P-loop containing nucleoside triphosphate hydrolases"/>
    <property type="match status" value="1"/>
</dbReference>
<dbReference type="Proteomes" id="UP001597206">
    <property type="component" value="Unassembled WGS sequence"/>
</dbReference>
<keyword evidence="3" id="KW-1185">Reference proteome</keyword>
<dbReference type="InterPro" id="IPR027417">
    <property type="entry name" value="P-loop_NTPase"/>
</dbReference>
<reference evidence="3" key="1">
    <citation type="journal article" date="2019" name="Int. J. Syst. Evol. Microbiol.">
        <title>The Global Catalogue of Microorganisms (GCM) 10K type strain sequencing project: providing services to taxonomists for standard genome sequencing and annotation.</title>
        <authorList>
            <consortium name="The Broad Institute Genomics Platform"/>
            <consortium name="The Broad Institute Genome Sequencing Center for Infectious Disease"/>
            <person name="Wu L."/>
            <person name="Ma J."/>
        </authorList>
    </citation>
    <scope>NUCLEOTIDE SEQUENCE [LARGE SCALE GENOMIC DNA]</scope>
    <source>
        <strain evidence="3">CCUG 58411</strain>
    </source>
</reference>
<dbReference type="EMBL" id="JBHTLN010000001">
    <property type="protein sequence ID" value="MFD1122542.1"/>
    <property type="molecule type" value="Genomic_DNA"/>
</dbReference>
<feature type="domain" description="NACHT" evidence="1">
    <location>
        <begin position="298"/>
        <end position="430"/>
    </location>
</feature>
<dbReference type="InterPro" id="IPR007111">
    <property type="entry name" value="NACHT_NTPase"/>
</dbReference>